<dbReference type="GO" id="GO:0006749">
    <property type="term" value="P:glutathione metabolic process"/>
    <property type="evidence" value="ECO:0007669"/>
    <property type="project" value="TreeGrafter"/>
</dbReference>
<organism evidence="5 6">
    <name type="scientific">Caldimonas brevitalea</name>
    <dbReference type="NCBI Taxonomy" id="413882"/>
    <lineage>
        <taxon>Bacteria</taxon>
        <taxon>Pseudomonadati</taxon>
        <taxon>Pseudomonadota</taxon>
        <taxon>Betaproteobacteria</taxon>
        <taxon>Burkholderiales</taxon>
        <taxon>Sphaerotilaceae</taxon>
        <taxon>Caldimonas</taxon>
    </lineage>
</organism>
<gene>
    <name evidence="5" type="ORF">AAW51_3399</name>
</gene>
<evidence type="ECO:0000256" key="1">
    <source>
        <dbReference type="PIRNR" id="PIRNR006386"/>
    </source>
</evidence>
<dbReference type="EMBL" id="CP011371">
    <property type="protein sequence ID" value="AKJ30090.1"/>
    <property type="molecule type" value="Genomic_DNA"/>
</dbReference>
<dbReference type="KEGG" id="pbh:AAW51_3399"/>
<comment type="catalytic activity">
    <reaction evidence="1">
        <text>2-hydroxychromene-2-carboxylate = (3E)-4-(2-hydroxyphenyl)-2-oxobut-3-enoate</text>
        <dbReference type="Rhea" id="RHEA:27401"/>
        <dbReference type="ChEBI" id="CHEBI:59350"/>
        <dbReference type="ChEBI" id="CHEBI:59353"/>
        <dbReference type="EC" id="5.99.1.4"/>
    </reaction>
</comment>
<dbReference type="PANTHER" id="PTHR42943">
    <property type="entry name" value="GLUTATHIONE S-TRANSFERASE KAPPA"/>
    <property type="match status" value="1"/>
</dbReference>
<dbReference type="AlphaFoldDB" id="A0A0G3BU81"/>
<feature type="compositionally biased region" description="Basic and acidic residues" evidence="3">
    <location>
        <begin position="220"/>
        <end position="235"/>
    </location>
</feature>
<name>A0A0G3BU81_9BURK</name>
<dbReference type="InterPro" id="IPR051924">
    <property type="entry name" value="GST_Kappa/NadH"/>
</dbReference>
<feature type="region of interest" description="Disordered" evidence="3">
    <location>
        <begin position="214"/>
        <end position="235"/>
    </location>
</feature>
<dbReference type="Proteomes" id="UP000035352">
    <property type="component" value="Chromosome"/>
</dbReference>
<dbReference type="GO" id="GO:0018845">
    <property type="term" value="F:2-hydroxychromene-2-carboxylate isomerase activity"/>
    <property type="evidence" value="ECO:0007669"/>
    <property type="project" value="UniProtKB-UniRule"/>
</dbReference>
<sequence length="235" mass="26707">MSRRPRFYFSFRSPYSWLAYHDLRTEHPQVLRELEWRPFWEPDVQSERMLTELGGRFIYAPMSKEKHLYLLRDVRRLAQRRGLTITWPLDDAPWWEVAHLAYFAAVDAGQGPAFVERVYRARWQEGRNISDPDTIAELAESVGVPGDAARSAVDRTEMRERGAQALLAIDRDGVFGVPFFIDRSQRFWGIDRLNDFLASLGGNTTSGAALLTDASPASATHDRRTADHGHAGGCG</sequence>
<evidence type="ECO:0000256" key="2">
    <source>
        <dbReference type="PIRSR" id="PIRSR006386-1"/>
    </source>
</evidence>
<proteinExistence type="inferred from homology"/>
<reference evidence="5 6" key="1">
    <citation type="submission" date="2015-05" db="EMBL/GenBank/DDBJ databases">
        <authorList>
            <person name="Tang B."/>
            <person name="Yu Y."/>
        </authorList>
    </citation>
    <scope>NUCLEOTIDE SEQUENCE [LARGE SCALE GENOMIC DNA]</scope>
    <source>
        <strain evidence="5 6">DSM 7029</strain>
    </source>
</reference>
<dbReference type="STRING" id="413882.AAW51_3399"/>
<evidence type="ECO:0000259" key="4">
    <source>
        <dbReference type="Pfam" id="PF01323"/>
    </source>
</evidence>
<evidence type="ECO:0000256" key="3">
    <source>
        <dbReference type="SAM" id="MobiDB-lite"/>
    </source>
</evidence>
<evidence type="ECO:0000313" key="6">
    <source>
        <dbReference type="Proteomes" id="UP000035352"/>
    </source>
</evidence>
<keyword evidence="1 5" id="KW-0413">Isomerase</keyword>
<dbReference type="RefSeq" id="WP_047195547.1">
    <property type="nucleotide sequence ID" value="NZ_CP011371.1"/>
</dbReference>
<keyword evidence="6" id="KW-1185">Reference proteome</keyword>
<comment type="similarity">
    <text evidence="1">Belongs to the GST superfamily. NadH family.</text>
</comment>
<feature type="active site" description="Nucleophile" evidence="2">
    <location>
        <position position="13"/>
    </location>
</feature>
<dbReference type="SUPFAM" id="SSF52833">
    <property type="entry name" value="Thioredoxin-like"/>
    <property type="match status" value="1"/>
</dbReference>
<dbReference type="PANTHER" id="PTHR42943:SF2">
    <property type="entry name" value="GLUTATHIONE S-TRANSFERASE KAPPA 1"/>
    <property type="match status" value="1"/>
</dbReference>
<feature type="domain" description="DSBA-like thioredoxin" evidence="4">
    <location>
        <begin position="7"/>
        <end position="198"/>
    </location>
</feature>
<accession>A0A0G3BU81</accession>
<dbReference type="InterPro" id="IPR001853">
    <property type="entry name" value="DSBA-like_thioredoxin_dom"/>
</dbReference>
<dbReference type="OrthoDB" id="5244108at2"/>
<dbReference type="GO" id="GO:0004364">
    <property type="term" value="F:glutathione transferase activity"/>
    <property type="evidence" value="ECO:0007669"/>
    <property type="project" value="TreeGrafter"/>
</dbReference>
<dbReference type="InterPro" id="IPR014440">
    <property type="entry name" value="HCCAis_GSTk"/>
</dbReference>
<dbReference type="EC" id="5.99.1.4" evidence="1"/>
<dbReference type="Pfam" id="PF01323">
    <property type="entry name" value="DSBA"/>
    <property type="match status" value="1"/>
</dbReference>
<dbReference type="GO" id="GO:0004602">
    <property type="term" value="F:glutathione peroxidase activity"/>
    <property type="evidence" value="ECO:0007669"/>
    <property type="project" value="TreeGrafter"/>
</dbReference>
<dbReference type="PIRSF" id="PIRSF006386">
    <property type="entry name" value="HCCAis_GSTk"/>
    <property type="match status" value="1"/>
</dbReference>
<evidence type="ECO:0000313" key="5">
    <source>
        <dbReference type="EMBL" id="AKJ30090.1"/>
    </source>
</evidence>
<protein>
    <recommendedName>
        <fullName evidence="1">2-hydroxychromene-2-carboxylate isomerase</fullName>
        <ecNumber evidence="1">5.99.1.4</ecNumber>
    </recommendedName>
</protein>
<dbReference type="Gene3D" id="3.40.30.10">
    <property type="entry name" value="Glutaredoxin"/>
    <property type="match status" value="1"/>
</dbReference>
<dbReference type="InterPro" id="IPR036249">
    <property type="entry name" value="Thioredoxin-like_sf"/>
</dbReference>